<keyword evidence="2 5" id="KW-0378">Hydrolase</keyword>
<dbReference type="InterPro" id="IPR017853">
    <property type="entry name" value="GH"/>
</dbReference>
<keyword evidence="3" id="KW-0326">Glycosidase</keyword>
<gene>
    <name evidence="5" type="ordered locus">Rcas_1932</name>
</gene>
<dbReference type="KEGG" id="rca:Rcas_1932"/>
<accession>A7NKK1</accession>
<dbReference type="GO" id="GO:0005975">
    <property type="term" value="P:carbohydrate metabolic process"/>
    <property type="evidence" value="ECO:0007669"/>
    <property type="project" value="InterPro"/>
</dbReference>
<dbReference type="EMBL" id="CP000804">
    <property type="protein sequence ID" value="ABU58021.1"/>
    <property type="molecule type" value="Genomic_DNA"/>
</dbReference>
<dbReference type="PANTHER" id="PTHR10353:SF209">
    <property type="entry name" value="GALACTOLIPID GALACTOSYLTRANSFERASE SFR2, CHLOROPLASTIC"/>
    <property type="match status" value="1"/>
</dbReference>
<evidence type="ECO:0000256" key="4">
    <source>
        <dbReference type="RuleBase" id="RU003690"/>
    </source>
</evidence>
<dbReference type="Pfam" id="PF00232">
    <property type="entry name" value="Glyco_hydro_1"/>
    <property type="match status" value="2"/>
</dbReference>
<dbReference type="PRINTS" id="PR00131">
    <property type="entry name" value="GLHYDRLASE1"/>
</dbReference>
<keyword evidence="6" id="KW-1185">Reference proteome</keyword>
<name>A7NKK1_ROSCS</name>
<dbReference type="InterPro" id="IPR001360">
    <property type="entry name" value="Glyco_hydro_1"/>
</dbReference>
<dbReference type="CAZy" id="GH1">
    <property type="family name" value="Glycoside Hydrolase Family 1"/>
</dbReference>
<reference evidence="5 6" key="1">
    <citation type="submission" date="2007-08" db="EMBL/GenBank/DDBJ databases">
        <title>Complete sequence of Roseiflexus castenholzii DSM 13941.</title>
        <authorList>
            <consortium name="US DOE Joint Genome Institute"/>
            <person name="Copeland A."/>
            <person name="Lucas S."/>
            <person name="Lapidus A."/>
            <person name="Barry K."/>
            <person name="Glavina del Rio T."/>
            <person name="Dalin E."/>
            <person name="Tice H."/>
            <person name="Pitluck S."/>
            <person name="Thompson L.S."/>
            <person name="Brettin T."/>
            <person name="Bruce D."/>
            <person name="Detter J.C."/>
            <person name="Han C."/>
            <person name="Tapia R."/>
            <person name="Schmutz J."/>
            <person name="Larimer F."/>
            <person name="Land M."/>
            <person name="Hauser L."/>
            <person name="Kyrpides N."/>
            <person name="Mikhailova N."/>
            <person name="Bryant D.A."/>
            <person name="Hanada S."/>
            <person name="Tsukatani Y."/>
            <person name="Richardson P."/>
        </authorList>
    </citation>
    <scope>NUCLEOTIDE SEQUENCE [LARGE SCALE GENOMIC DNA]</scope>
    <source>
        <strain evidence="6">DSM 13941 / HLO8</strain>
    </source>
</reference>
<evidence type="ECO:0000313" key="6">
    <source>
        <dbReference type="Proteomes" id="UP000000263"/>
    </source>
</evidence>
<evidence type="ECO:0000313" key="5">
    <source>
        <dbReference type="EMBL" id="ABU58021.1"/>
    </source>
</evidence>
<dbReference type="AlphaFoldDB" id="A7NKK1"/>
<dbReference type="Proteomes" id="UP000000263">
    <property type="component" value="Chromosome"/>
</dbReference>
<evidence type="ECO:0000256" key="3">
    <source>
        <dbReference type="ARBA" id="ARBA00023295"/>
    </source>
</evidence>
<evidence type="ECO:0000256" key="2">
    <source>
        <dbReference type="ARBA" id="ARBA00022801"/>
    </source>
</evidence>
<protein>
    <submittedName>
        <fullName evidence="5">Glycoside hydrolase family 1</fullName>
    </submittedName>
</protein>
<comment type="similarity">
    <text evidence="1 4">Belongs to the glycosyl hydrolase 1 family.</text>
</comment>
<sequence length="431" mass="49694">MTIQYDIGLSTHTRQHIRLPEPLRFPPGFLWGTATSAHQVEGQNTNNQWWVWEQQGRCWHGDVSGDACGWWRDAEGDLDRAAALGTNAHRMSIEWSRIEPEEGRFDRRAIRRYRNIIGGIIRRGMTPMITLHHFTNPLWIEARGAWLNPATPRRFAQFVAYAVEELGDLCNLWCTVNEPTVYAALSYLQGVWPPGRRNIIQALRVFANLMRGHELAAQTVRKQHPAHRVGIVHHKRVLDPASPAGHDVLTTVMYDYLVNGLVLRRLRETSDFFGLNYYSRDHIAFDLRRPYHLFIRRFTPPHFEQSDAGMEGAFGEIYPNGLYRALKRVYRWLKLPIYVTETGLPDADDNQRPRFLLNHLESVHRAIQEGVDVRGVFVWSLVDNFEWAEGWGLRFGLYALDERTGERRMRPSAALYAIITRANAIPAPGAL</sequence>
<dbReference type="PANTHER" id="PTHR10353">
    <property type="entry name" value="GLYCOSYL HYDROLASE"/>
    <property type="match status" value="1"/>
</dbReference>
<dbReference type="STRING" id="383372.Rcas_1932"/>
<evidence type="ECO:0000256" key="1">
    <source>
        <dbReference type="ARBA" id="ARBA00010838"/>
    </source>
</evidence>
<dbReference type="RefSeq" id="WP_012120445.1">
    <property type="nucleotide sequence ID" value="NC_009767.1"/>
</dbReference>
<dbReference type="SUPFAM" id="SSF51445">
    <property type="entry name" value="(Trans)glycosidases"/>
    <property type="match status" value="1"/>
</dbReference>
<dbReference type="OrthoDB" id="9765195at2"/>
<dbReference type="Gene3D" id="3.20.20.80">
    <property type="entry name" value="Glycosidases"/>
    <property type="match status" value="1"/>
</dbReference>
<proteinExistence type="inferred from homology"/>
<dbReference type="HOGENOM" id="CLU_001859_1_3_0"/>
<dbReference type="GO" id="GO:0008422">
    <property type="term" value="F:beta-glucosidase activity"/>
    <property type="evidence" value="ECO:0007669"/>
    <property type="project" value="TreeGrafter"/>
</dbReference>
<organism evidence="5 6">
    <name type="scientific">Roseiflexus castenholzii (strain DSM 13941 / HLO8)</name>
    <dbReference type="NCBI Taxonomy" id="383372"/>
    <lineage>
        <taxon>Bacteria</taxon>
        <taxon>Bacillati</taxon>
        <taxon>Chloroflexota</taxon>
        <taxon>Chloroflexia</taxon>
        <taxon>Chloroflexales</taxon>
        <taxon>Roseiflexineae</taxon>
        <taxon>Roseiflexaceae</taxon>
        <taxon>Roseiflexus</taxon>
    </lineage>
</organism>
<dbReference type="eggNOG" id="COG2723">
    <property type="taxonomic scope" value="Bacteria"/>
</dbReference>